<feature type="transmembrane region" description="Helical" evidence="7">
    <location>
        <begin position="69"/>
        <end position="86"/>
    </location>
</feature>
<evidence type="ECO:0000256" key="4">
    <source>
        <dbReference type="ARBA" id="ARBA00022692"/>
    </source>
</evidence>
<evidence type="ECO:0000256" key="1">
    <source>
        <dbReference type="ARBA" id="ARBA00004651"/>
    </source>
</evidence>
<keyword evidence="6 7" id="KW-0472">Membrane</keyword>
<feature type="domain" description="EamA" evidence="8">
    <location>
        <begin position="10"/>
        <end position="142"/>
    </location>
</feature>
<dbReference type="AlphaFoldDB" id="A0A4P9C850"/>
<dbReference type="InterPro" id="IPR050638">
    <property type="entry name" value="AA-Vitamin_Transporters"/>
</dbReference>
<evidence type="ECO:0000256" key="6">
    <source>
        <dbReference type="ARBA" id="ARBA00023136"/>
    </source>
</evidence>
<comment type="subcellular location">
    <subcellularLocation>
        <location evidence="1">Cell membrane</location>
        <topology evidence="1">Multi-pass membrane protein</topology>
    </subcellularLocation>
</comment>
<feature type="transmembrane region" description="Helical" evidence="7">
    <location>
        <begin position="275"/>
        <end position="291"/>
    </location>
</feature>
<accession>A0A4P9C850</accession>
<evidence type="ECO:0000313" key="10">
    <source>
        <dbReference type="Proteomes" id="UP000218387"/>
    </source>
</evidence>
<feature type="transmembrane region" description="Helical" evidence="7">
    <location>
        <begin position="127"/>
        <end position="145"/>
    </location>
</feature>
<evidence type="ECO:0000256" key="5">
    <source>
        <dbReference type="ARBA" id="ARBA00022989"/>
    </source>
</evidence>
<dbReference type="Pfam" id="PF00892">
    <property type="entry name" value="EamA"/>
    <property type="match status" value="2"/>
</dbReference>
<proteinExistence type="inferred from homology"/>
<keyword evidence="4 7" id="KW-0812">Transmembrane</keyword>
<keyword evidence="3" id="KW-1003">Cell membrane</keyword>
<feature type="transmembrane region" description="Helical" evidence="7">
    <location>
        <begin position="151"/>
        <end position="169"/>
    </location>
</feature>
<dbReference type="EMBL" id="CP029487">
    <property type="protein sequence ID" value="QCT70931.1"/>
    <property type="molecule type" value="Genomic_DNA"/>
</dbReference>
<feature type="transmembrane region" description="Helical" evidence="7">
    <location>
        <begin position="39"/>
        <end position="57"/>
    </location>
</feature>
<evidence type="ECO:0000259" key="8">
    <source>
        <dbReference type="Pfam" id="PF00892"/>
    </source>
</evidence>
<keyword evidence="10" id="KW-1185">Reference proteome</keyword>
<feature type="transmembrane region" description="Helical" evidence="7">
    <location>
        <begin position="190"/>
        <end position="209"/>
    </location>
</feature>
<dbReference type="PANTHER" id="PTHR32322">
    <property type="entry name" value="INNER MEMBRANE TRANSPORTER"/>
    <property type="match status" value="1"/>
</dbReference>
<dbReference type="GO" id="GO:0005886">
    <property type="term" value="C:plasma membrane"/>
    <property type="evidence" value="ECO:0007669"/>
    <property type="project" value="UniProtKB-SubCell"/>
</dbReference>
<evidence type="ECO:0000313" key="9">
    <source>
        <dbReference type="EMBL" id="QCT70931.1"/>
    </source>
</evidence>
<reference evidence="9 10" key="1">
    <citation type="submission" date="2018-05" db="EMBL/GenBank/DDBJ databases">
        <title>Genome comparison of Eubacterium sp.</title>
        <authorList>
            <person name="Feng Y."/>
            <person name="Sanchez-Andrea I."/>
            <person name="Stams A.J.M."/>
            <person name="De Vos W.M."/>
        </authorList>
    </citation>
    <scope>NUCLEOTIDE SEQUENCE [LARGE SCALE GENOMIC DNA]</scope>
    <source>
        <strain evidence="9 10">YI</strain>
    </source>
</reference>
<feature type="transmembrane region" description="Helical" evidence="7">
    <location>
        <begin position="92"/>
        <end position="115"/>
    </location>
</feature>
<dbReference type="Proteomes" id="UP000218387">
    <property type="component" value="Chromosome"/>
</dbReference>
<organism evidence="9 10">
    <name type="scientific">Eubacterium maltosivorans</name>
    <dbReference type="NCBI Taxonomy" id="2041044"/>
    <lineage>
        <taxon>Bacteria</taxon>
        <taxon>Bacillati</taxon>
        <taxon>Bacillota</taxon>
        <taxon>Clostridia</taxon>
        <taxon>Eubacteriales</taxon>
        <taxon>Eubacteriaceae</taxon>
        <taxon>Eubacterium</taxon>
    </lineage>
</organism>
<dbReference type="InterPro" id="IPR037185">
    <property type="entry name" value="EmrE-like"/>
</dbReference>
<name>A0A4P9C850_EUBML</name>
<keyword evidence="5 7" id="KW-1133">Transmembrane helix</keyword>
<dbReference type="InterPro" id="IPR000620">
    <property type="entry name" value="EamA_dom"/>
</dbReference>
<dbReference type="SUPFAM" id="SSF103481">
    <property type="entry name" value="Multidrug resistance efflux transporter EmrE"/>
    <property type="match status" value="2"/>
</dbReference>
<evidence type="ECO:0000256" key="2">
    <source>
        <dbReference type="ARBA" id="ARBA00007362"/>
    </source>
</evidence>
<evidence type="ECO:0000256" key="7">
    <source>
        <dbReference type="SAM" id="Phobius"/>
    </source>
</evidence>
<protein>
    <submittedName>
        <fullName evidence="9">EamA/RhaT family transporter</fullName>
    </submittedName>
</protein>
<feature type="transmembrane region" description="Helical" evidence="7">
    <location>
        <begin position="12"/>
        <end position="33"/>
    </location>
</feature>
<sequence length="311" mass="34749">MNTNIKSTSFGHIAAFFTIVIWGTTFIATKVLLRVLTPVEILFCRFFLGYLILWLVTPKGLRLDNRRQEFYFMAAGLLGVTLYFLLENFALTLTLAANVGVIIAIAPFFTALFDYFFLHGERPGPRFFIGFIVAITGICLISFRGDNTVQLNPAGDLLAITAAVVWAGYSTFTKKISSFGYGTILTTRRIFFYGLLFMVPALFIFGFHLDLSVFIEFKNLANILFLGFGASALCFVTWNLAVKLLGPVKTSVYIYMVPVITVVTSVIILHEHITLPAILGIGLTIAGLFLSESRLNFKRQKIVNEKEKLRS</sequence>
<feature type="transmembrane region" description="Helical" evidence="7">
    <location>
        <begin position="221"/>
        <end position="240"/>
    </location>
</feature>
<comment type="similarity">
    <text evidence="2">Belongs to the EamA transporter family.</text>
</comment>
<evidence type="ECO:0000256" key="3">
    <source>
        <dbReference type="ARBA" id="ARBA00022475"/>
    </source>
</evidence>
<gene>
    <name evidence="9" type="ORF">CPZ25_006175</name>
</gene>
<dbReference type="KEGG" id="emt:CPZ25_006175"/>
<feature type="domain" description="EamA" evidence="8">
    <location>
        <begin position="155"/>
        <end position="290"/>
    </location>
</feature>
<dbReference type="RefSeq" id="WP_096920020.1">
    <property type="nucleotide sequence ID" value="NZ_CP029487.1"/>
</dbReference>
<dbReference type="PANTHER" id="PTHR32322:SF18">
    <property type="entry name" value="S-ADENOSYLMETHIONINE_S-ADENOSYLHOMOCYSTEINE TRANSPORTER"/>
    <property type="match status" value="1"/>
</dbReference>
<feature type="transmembrane region" description="Helical" evidence="7">
    <location>
        <begin position="252"/>
        <end position="269"/>
    </location>
</feature>